<sequence>MNNILPDFQKHILDNKLVPENQVPFYDYWVNKFISF</sequence>
<organism evidence="1">
    <name type="scientific">uncultured Desulfobacterium sp</name>
    <dbReference type="NCBI Taxonomy" id="201089"/>
    <lineage>
        <taxon>Bacteria</taxon>
        <taxon>Pseudomonadati</taxon>
        <taxon>Thermodesulfobacteriota</taxon>
        <taxon>Desulfobacteria</taxon>
        <taxon>Desulfobacterales</taxon>
        <taxon>Desulfobacteriaceae</taxon>
        <taxon>Desulfobacterium</taxon>
        <taxon>environmental samples</taxon>
    </lineage>
</organism>
<proteinExistence type="predicted"/>
<reference evidence="1" key="1">
    <citation type="journal article" date="2011" name="Environ. Microbiol.">
        <title>Genomic insights into the metabolic potential of the polycyclic aromatic hydrocarbon degrading sulfate-reducing Deltaproteobacterium N47.</title>
        <authorList>
            <person name="Bergmann F."/>
            <person name="Selesi D."/>
            <person name="Weinmaier T."/>
            <person name="Tischler P."/>
            <person name="Rattei T."/>
            <person name="Meckenstock R.U."/>
        </authorList>
    </citation>
    <scope>NUCLEOTIDE SEQUENCE</scope>
</reference>
<accession>E1YA24</accession>
<dbReference type="EMBL" id="FR695866">
    <property type="protein sequence ID" value="CBX27418.1"/>
    <property type="molecule type" value="Genomic_DNA"/>
</dbReference>
<dbReference type="AlphaFoldDB" id="E1YA24"/>
<evidence type="ECO:0000313" key="1">
    <source>
        <dbReference type="EMBL" id="CBX27418.1"/>
    </source>
</evidence>
<gene>
    <name evidence="1" type="ORF">N47_H22400</name>
</gene>
<evidence type="ECO:0008006" key="2">
    <source>
        <dbReference type="Google" id="ProtNLM"/>
    </source>
</evidence>
<name>E1YA24_9BACT</name>
<protein>
    <recommendedName>
        <fullName evidence="2">Nitrile hydratase beta subunit domain-containing protein</fullName>
    </recommendedName>
</protein>